<sequence length="221" mass="24976">MTQDEKEKVEDVVFLINAIANEVEHYVQSAKLAAQKRGIFKGDRALEPDETLSQGALMYVVIRVVSFIEEWDRQIGELIKDGIETARFQKLKRVTKPVIKEVRKFTGLVPMRNILAHNARIQSQGYKNAYRGGYLSSLYVPARLPDYLLISDCLKICKEMLNKAFPEFIVLSSDFIKANTVVNLPNSITEAEQVELVAALIQKVKDNVASYVAEQPKETLS</sequence>
<accession>A0A2Z3GTW4</accession>
<evidence type="ECO:0000313" key="2">
    <source>
        <dbReference type="Proteomes" id="UP000245999"/>
    </source>
</evidence>
<gene>
    <name evidence="1" type="ORF">DDQ68_04565</name>
</gene>
<organism evidence="1 2">
    <name type="scientific">Hymenobacter nivis</name>
    <dbReference type="NCBI Taxonomy" id="1850093"/>
    <lineage>
        <taxon>Bacteria</taxon>
        <taxon>Pseudomonadati</taxon>
        <taxon>Bacteroidota</taxon>
        <taxon>Cytophagia</taxon>
        <taxon>Cytophagales</taxon>
        <taxon>Hymenobacteraceae</taxon>
        <taxon>Hymenobacter</taxon>
    </lineage>
</organism>
<dbReference type="EMBL" id="CP029145">
    <property type="protein sequence ID" value="AWM32130.1"/>
    <property type="molecule type" value="Genomic_DNA"/>
</dbReference>
<keyword evidence="2" id="KW-1185">Reference proteome</keyword>
<dbReference type="Proteomes" id="UP000245999">
    <property type="component" value="Chromosome"/>
</dbReference>
<protein>
    <submittedName>
        <fullName evidence="1">Uncharacterized protein</fullName>
    </submittedName>
</protein>
<name>A0A2Z3GTW4_9BACT</name>
<proteinExistence type="predicted"/>
<reference evidence="2" key="1">
    <citation type="submission" date="2018-04" db="EMBL/GenBank/DDBJ databases">
        <title>Complete genome of Antarctic heterotrophic bacterium Hymenobacter nivis.</title>
        <authorList>
            <person name="Terashima M."/>
        </authorList>
    </citation>
    <scope>NUCLEOTIDE SEQUENCE [LARGE SCALE GENOMIC DNA]</scope>
    <source>
        <strain evidence="2">NBRC 111535</strain>
    </source>
</reference>
<evidence type="ECO:0000313" key="1">
    <source>
        <dbReference type="EMBL" id="AWM32130.1"/>
    </source>
</evidence>
<dbReference type="KEGG" id="hnv:DDQ68_04565"/>
<dbReference type="RefSeq" id="WP_109655244.1">
    <property type="nucleotide sequence ID" value="NZ_CP029145.1"/>
</dbReference>
<dbReference type="OrthoDB" id="9794300at2"/>
<dbReference type="AlphaFoldDB" id="A0A2Z3GTW4"/>